<dbReference type="InterPro" id="IPR023459">
    <property type="entry name" value="Tscrpt_elong_fac_GreA/B_fam"/>
</dbReference>
<dbReference type="AlphaFoldDB" id="A0A1I3XMN6"/>
<dbReference type="Pfam" id="PF01272">
    <property type="entry name" value="GreA_GreB"/>
    <property type="match status" value="1"/>
</dbReference>
<dbReference type="SUPFAM" id="SSF54534">
    <property type="entry name" value="FKBP-like"/>
    <property type="match status" value="1"/>
</dbReference>
<evidence type="ECO:0000259" key="2">
    <source>
        <dbReference type="Pfam" id="PF14760"/>
    </source>
</evidence>
<keyword evidence="3" id="KW-0808">Transferase</keyword>
<dbReference type="GO" id="GO:0016301">
    <property type="term" value="F:kinase activity"/>
    <property type="evidence" value="ECO:0007669"/>
    <property type="project" value="UniProtKB-KW"/>
</dbReference>
<dbReference type="Pfam" id="PF14760">
    <property type="entry name" value="Rnk_N"/>
    <property type="match status" value="1"/>
</dbReference>
<dbReference type="PANTHER" id="PTHR30437">
    <property type="entry name" value="TRANSCRIPTION ELONGATION FACTOR GREA"/>
    <property type="match status" value="1"/>
</dbReference>
<dbReference type="InterPro" id="IPR001437">
    <property type="entry name" value="Tscrpt_elong_fac_GreA/B_C"/>
</dbReference>
<dbReference type="GO" id="GO:0006354">
    <property type="term" value="P:DNA-templated transcription elongation"/>
    <property type="evidence" value="ECO:0007669"/>
    <property type="project" value="TreeGrafter"/>
</dbReference>
<evidence type="ECO:0000313" key="4">
    <source>
        <dbReference type="Proteomes" id="UP000323300"/>
    </source>
</evidence>
<evidence type="ECO:0000313" key="3">
    <source>
        <dbReference type="EMBL" id="SFK20291.1"/>
    </source>
</evidence>
<organism evidence="3 4">
    <name type="scientific">Neomesorhizobium albiziae</name>
    <dbReference type="NCBI Taxonomy" id="335020"/>
    <lineage>
        <taxon>Bacteria</taxon>
        <taxon>Pseudomonadati</taxon>
        <taxon>Pseudomonadota</taxon>
        <taxon>Alphaproteobacteria</taxon>
        <taxon>Hyphomicrobiales</taxon>
        <taxon>Phyllobacteriaceae</taxon>
        <taxon>Neomesorhizobium</taxon>
    </lineage>
</organism>
<gene>
    <name evidence="3" type="ORF">SAMN04488498_103338</name>
</gene>
<dbReference type="Proteomes" id="UP000323300">
    <property type="component" value="Unassembled WGS sequence"/>
</dbReference>
<dbReference type="InterPro" id="IPR036953">
    <property type="entry name" value="GreA/GreB_C_sf"/>
</dbReference>
<dbReference type="PANTHER" id="PTHR30437:SF5">
    <property type="entry name" value="REGULATOR OF NUCLEOSIDE DIPHOSPHATE KINASE"/>
    <property type="match status" value="1"/>
</dbReference>
<reference evidence="3 4" key="1">
    <citation type="submission" date="2016-10" db="EMBL/GenBank/DDBJ databases">
        <authorList>
            <person name="Varghese N."/>
            <person name="Submissions S."/>
        </authorList>
    </citation>
    <scope>NUCLEOTIDE SEQUENCE [LARGE SCALE GENOMIC DNA]</scope>
    <source>
        <strain evidence="3 4">DSM 21822</strain>
    </source>
</reference>
<dbReference type="EMBL" id="FOSL01000003">
    <property type="protein sequence ID" value="SFK20291.1"/>
    <property type="molecule type" value="Genomic_DNA"/>
</dbReference>
<feature type="domain" description="Transcription elongation factor GreA/GreB C-terminal" evidence="1">
    <location>
        <begin position="59"/>
        <end position="132"/>
    </location>
</feature>
<dbReference type="GO" id="GO:0003677">
    <property type="term" value="F:DNA binding"/>
    <property type="evidence" value="ECO:0007669"/>
    <property type="project" value="InterPro"/>
</dbReference>
<evidence type="ECO:0000259" key="1">
    <source>
        <dbReference type="Pfam" id="PF01272"/>
    </source>
</evidence>
<dbReference type="InterPro" id="IPR029462">
    <property type="entry name" value="Rnk_N"/>
</dbReference>
<sequence length="138" mass="15040">MRQDTKNRQPPNIIVSETDHQRLTTLATAALSRIPDVAGDLLSEMDRARIVRPGKISPTVIQMGSVIEFQSEIDDQKRITLVYPGEADIAEGKISILTPLGTALIGLSQGQSVMWTARNGRQLTLNILAVEQPTVPAI</sequence>
<proteinExistence type="predicted"/>
<dbReference type="GO" id="GO:0070063">
    <property type="term" value="F:RNA polymerase binding"/>
    <property type="evidence" value="ECO:0007669"/>
    <property type="project" value="InterPro"/>
</dbReference>
<keyword evidence="3" id="KW-0418">Kinase</keyword>
<feature type="domain" description="Regulator of nucleoside diphosphate kinase N-terminal" evidence="2">
    <location>
        <begin position="11"/>
        <end position="51"/>
    </location>
</feature>
<dbReference type="OrthoDB" id="192847at2"/>
<dbReference type="RefSeq" id="WP_149759612.1">
    <property type="nucleotide sequence ID" value="NZ_BSPE01000008.1"/>
</dbReference>
<keyword evidence="4" id="KW-1185">Reference proteome</keyword>
<dbReference type="GO" id="GO:0032784">
    <property type="term" value="P:regulation of DNA-templated transcription elongation"/>
    <property type="evidence" value="ECO:0007669"/>
    <property type="project" value="InterPro"/>
</dbReference>
<dbReference type="NCBIfam" id="NF004396">
    <property type="entry name" value="PRK05753.1"/>
    <property type="match status" value="1"/>
</dbReference>
<dbReference type="Gene3D" id="3.10.50.30">
    <property type="entry name" value="Transcription elongation factor, GreA/GreB, C-terminal domain"/>
    <property type="match status" value="1"/>
</dbReference>
<accession>A0A1I3XMN6</accession>
<dbReference type="Gene3D" id="1.10.286.20">
    <property type="match status" value="1"/>
</dbReference>
<protein>
    <submittedName>
        <fullName evidence="3">Regulator of nucleoside diphosphate kinase</fullName>
    </submittedName>
</protein>
<name>A0A1I3XMN6_9HYPH</name>